<dbReference type="Proteomes" id="UP001246858">
    <property type="component" value="Unassembled WGS sequence"/>
</dbReference>
<accession>A0ACC6L2M1</accession>
<comment type="caution">
    <text evidence="1">The sequence shown here is derived from an EMBL/GenBank/DDBJ whole genome shotgun (WGS) entry which is preliminary data.</text>
</comment>
<gene>
    <name evidence="1" type="ORF">J2X78_004123</name>
</gene>
<dbReference type="EMBL" id="JAVDTF010000004">
    <property type="protein sequence ID" value="MDR6785538.1"/>
    <property type="molecule type" value="Genomic_DNA"/>
</dbReference>
<protein>
    <submittedName>
        <fullName evidence="1">Uncharacterized protein</fullName>
    </submittedName>
</protein>
<evidence type="ECO:0000313" key="1">
    <source>
        <dbReference type="EMBL" id="MDR6785538.1"/>
    </source>
</evidence>
<organism evidence="1 2">
    <name type="scientific">Pedobacter africanus</name>
    <dbReference type="NCBI Taxonomy" id="151894"/>
    <lineage>
        <taxon>Bacteria</taxon>
        <taxon>Pseudomonadati</taxon>
        <taxon>Bacteroidota</taxon>
        <taxon>Sphingobacteriia</taxon>
        <taxon>Sphingobacteriales</taxon>
        <taxon>Sphingobacteriaceae</taxon>
        <taxon>Pedobacter</taxon>
    </lineage>
</organism>
<evidence type="ECO:0000313" key="2">
    <source>
        <dbReference type="Proteomes" id="UP001246858"/>
    </source>
</evidence>
<sequence length="80" mass="9464">MFNIFFLLLVFTGIVTWICFRLKAGKQRLVFLLALIIGIPANLFFDFKWGWKNREAKLMKAYAECLQKNLPFGAHKNYFK</sequence>
<keyword evidence="2" id="KW-1185">Reference proteome</keyword>
<reference evidence="1" key="1">
    <citation type="submission" date="2023-07" db="EMBL/GenBank/DDBJ databases">
        <title>Sorghum-associated microbial communities from plants grown in Nebraska, USA.</title>
        <authorList>
            <person name="Schachtman D."/>
        </authorList>
    </citation>
    <scope>NUCLEOTIDE SEQUENCE</scope>
    <source>
        <strain evidence="1">2697</strain>
    </source>
</reference>
<proteinExistence type="predicted"/>
<name>A0ACC6L2M1_9SPHI</name>